<evidence type="ECO:0000313" key="1">
    <source>
        <dbReference type="EMBL" id="SDZ32559.1"/>
    </source>
</evidence>
<dbReference type="Proteomes" id="UP000198891">
    <property type="component" value="Unassembled WGS sequence"/>
</dbReference>
<dbReference type="AlphaFoldDB" id="A0A1H3S5Y8"/>
<dbReference type="RefSeq" id="WP_092555686.1">
    <property type="nucleotide sequence ID" value="NZ_FNPZ01000003.1"/>
</dbReference>
<keyword evidence="2" id="KW-1185">Reference proteome</keyword>
<accession>A0A1H3S5Y8</accession>
<name>A0A1H3S5Y8_9MICO</name>
<protein>
    <submittedName>
        <fullName evidence="1">Uncharacterized protein</fullName>
    </submittedName>
</protein>
<evidence type="ECO:0000313" key="2">
    <source>
        <dbReference type="Proteomes" id="UP000198891"/>
    </source>
</evidence>
<gene>
    <name evidence="1" type="ORF">SAMN05216554_3282</name>
</gene>
<organism evidence="1 2">
    <name type="scientific">Herbiconiux ginsengi</name>
    <dbReference type="NCBI Taxonomy" id="381665"/>
    <lineage>
        <taxon>Bacteria</taxon>
        <taxon>Bacillati</taxon>
        <taxon>Actinomycetota</taxon>
        <taxon>Actinomycetes</taxon>
        <taxon>Micrococcales</taxon>
        <taxon>Microbacteriaceae</taxon>
        <taxon>Herbiconiux</taxon>
    </lineage>
</organism>
<proteinExistence type="predicted"/>
<reference evidence="1 2" key="1">
    <citation type="submission" date="2016-10" db="EMBL/GenBank/DDBJ databases">
        <authorList>
            <person name="de Groot N.N."/>
        </authorList>
    </citation>
    <scope>NUCLEOTIDE SEQUENCE [LARGE SCALE GENOMIC DNA]</scope>
    <source>
        <strain evidence="1 2">CGMCC 4.3491</strain>
    </source>
</reference>
<dbReference type="OrthoDB" id="5076081at2"/>
<dbReference type="STRING" id="381665.SAMN05216554_3282"/>
<dbReference type="EMBL" id="FNPZ01000003">
    <property type="protein sequence ID" value="SDZ32559.1"/>
    <property type="molecule type" value="Genomic_DNA"/>
</dbReference>
<sequence>MGTSKDGDKDRQNVLLLWPEWGPRDLLGSTPISDSLRLRLRNWNHTWQTVLDPVKEIRWPDAEVGRRWIAEGESLVRELQVELGPQVRVVEGFRVYDPDGEPPRWS</sequence>